<dbReference type="InterPro" id="IPR055290">
    <property type="entry name" value="At3g26010-like"/>
</dbReference>
<evidence type="ECO:0000259" key="1">
    <source>
        <dbReference type="SMART" id="SM00256"/>
    </source>
</evidence>
<dbReference type="AlphaFoldDB" id="A0A7J6E1Q0"/>
<dbReference type="EMBL" id="JAATIQ010000529">
    <property type="protein sequence ID" value="KAF4352345.1"/>
    <property type="molecule type" value="Genomic_DNA"/>
</dbReference>
<dbReference type="Pfam" id="PF24750">
    <property type="entry name" value="b-prop_At3g26010-like"/>
    <property type="match status" value="1"/>
</dbReference>
<dbReference type="Proteomes" id="UP000583929">
    <property type="component" value="Unassembled WGS sequence"/>
</dbReference>
<sequence>MMKSTKRIIAKVTEKIKTEPKEYCVVPKESINDILNNRILVEIFVRINDFRSLVQCRLVCKYWFSLINSNQYRQRKIIYHYNTQSKSPVTLLFGNSYRHLRFDEIPFFRFLTPESRVLHGKSSKTNFQNLINFLVSPSTAWKANYYLNFLPPQKLFLLSSLDDLLLLFCSSKKHTHFLICNPLTRQWIQLPIFPLTSQECKRCLALEGSGGLVRDSTRSVIRYKIIVLWYNKNNEGRRRRSNREEYTAMTFCFHTRKWSRSNFFLIGKKLDDENYISCNGMVHWLETKNDLITKRAYRIIAIDPFKYPNHPKYFRYFNFPPDLDTSILDTIQGRLTVRIGVVRGRLRLSQLNLVGRKSFLLKVWEFNYDPHSSDEDEKSSLKWSLVHKVEEVKWKASHHLSVAAFHGDNENIIFLLRNSYIIYQYDILRNETTKIGQFISEEHRSTSYLFYWKLQVYTILHPPVPTPLPLSLA</sequence>
<dbReference type="PANTHER" id="PTHR35546:SF130">
    <property type="entry name" value="EXPRESSED PROTEIN"/>
    <property type="match status" value="1"/>
</dbReference>
<dbReference type="Pfam" id="PF12937">
    <property type="entry name" value="F-box-like"/>
    <property type="match status" value="1"/>
</dbReference>
<evidence type="ECO:0000313" key="2">
    <source>
        <dbReference type="EMBL" id="KAF4352345.1"/>
    </source>
</evidence>
<protein>
    <recommendedName>
        <fullName evidence="1">F-box domain-containing protein</fullName>
    </recommendedName>
</protein>
<dbReference type="PANTHER" id="PTHR35546">
    <property type="entry name" value="F-BOX PROTEIN INTERACTION DOMAIN PROTEIN-RELATED"/>
    <property type="match status" value="1"/>
</dbReference>
<proteinExistence type="predicted"/>
<name>A0A7J6E1Q0_CANSA</name>
<dbReference type="SMART" id="SM00256">
    <property type="entry name" value="FBOX"/>
    <property type="match status" value="1"/>
</dbReference>
<dbReference type="SUPFAM" id="SSF81383">
    <property type="entry name" value="F-box domain"/>
    <property type="match status" value="1"/>
</dbReference>
<dbReference type="InterPro" id="IPR001810">
    <property type="entry name" value="F-box_dom"/>
</dbReference>
<dbReference type="Gene3D" id="1.20.1280.50">
    <property type="match status" value="1"/>
</dbReference>
<organism evidence="2 3">
    <name type="scientific">Cannabis sativa</name>
    <name type="common">Hemp</name>
    <name type="synonym">Marijuana</name>
    <dbReference type="NCBI Taxonomy" id="3483"/>
    <lineage>
        <taxon>Eukaryota</taxon>
        <taxon>Viridiplantae</taxon>
        <taxon>Streptophyta</taxon>
        <taxon>Embryophyta</taxon>
        <taxon>Tracheophyta</taxon>
        <taxon>Spermatophyta</taxon>
        <taxon>Magnoliopsida</taxon>
        <taxon>eudicotyledons</taxon>
        <taxon>Gunneridae</taxon>
        <taxon>Pentapetalae</taxon>
        <taxon>rosids</taxon>
        <taxon>fabids</taxon>
        <taxon>Rosales</taxon>
        <taxon>Cannabaceae</taxon>
        <taxon>Cannabis</taxon>
    </lineage>
</organism>
<feature type="domain" description="F-box" evidence="1">
    <location>
        <begin position="35"/>
        <end position="76"/>
    </location>
</feature>
<reference evidence="2 3" key="1">
    <citation type="journal article" date="2020" name="bioRxiv">
        <title>Sequence and annotation of 42 cannabis genomes reveals extensive copy number variation in cannabinoid synthesis and pathogen resistance genes.</title>
        <authorList>
            <person name="Mckernan K.J."/>
            <person name="Helbert Y."/>
            <person name="Kane L.T."/>
            <person name="Ebling H."/>
            <person name="Zhang L."/>
            <person name="Liu B."/>
            <person name="Eaton Z."/>
            <person name="Mclaughlin S."/>
            <person name="Kingan S."/>
            <person name="Baybayan P."/>
            <person name="Concepcion G."/>
            <person name="Jordan M."/>
            <person name="Riva A."/>
            <person name="Barbazuk W."/>
            <person name="Harkins T."/>
        </authorList>
    </citation>
    <scope>NUCLEOTIDE SEQUENCE [LARGE SCALE GENOMIC DNA]</scope>
    <source>
        <strain evidence="3">cv. Jamaican Lion 4</strain>
        <tissue evidence="2">Leaf</tissue>
    </source>
</reference>
<dbReference type="InterPro" id="IPR036047">
    <property type="entry name" value="F-box-like_dom_sf"/>
</dbReference>
<dbReference type="InterPro" id="IPR056592">
    <property type="entry name" value="Beta-prop_At3g26010-like"/>
</dbReference>
<keyword evidence="3" id="KW-1185">Reference proteome</keyword>
<gene>
    <name evidence="2" type="ORF">G4B88_000948</name>
</gene>
<comment type="caution">
    <text evidence="2">The sequence shown here is derived from an EMBL/GenBank/DDBJ whole genome shotgun (WGS) entry which is preliminary data.</text>
</comment>
<accession>A0A7J6E1Q0</accession>
<evidence type="ECO:0000313" key="3">
    <source>
        <dbReference type="Proteomes" id="UP000583929"/>
    </source>
</evidence>